<keyword evidence="12" id="KW-1185">Reference proteome</keyword>
<dbReference type="InterPro" id="IPR000743">
    <property type="entry name" value="Glyco_hydro_28"/>
</dbReference>
<evidence type="ECO:0000256" key="4">
    <source>
        <dbReference type="ARBA" id="ARBA00022525"/>
    </source>
</evidence>
<evidence type="ECO:0000256" key="1">
    <source>
        <dbReference type="ARBA" id="ARBA00004191"/>
    </source>
</evidence>
<dbReference type="Proteomes" id="UP000195402">
    <property type="component" value="Unassembled WGS sequence"/>
</dbReference>
<name>A0A200QX07_MACCD</name>
<keyword evidence="5 9" id="KW-0378">Hydrolase</keyword>
<comment type="similarity">
    <text evidence="2 9">Belongs to the glycosyl hydrolase 28 family.</text>
</comment>
<comment type="caution">
    <text evidence="11">The sequence shown here is derived from an EMBL/GenBank/DDBJ whole genome shotgun (WGS) entry which is preliminary data.</text>
</comment>
<evidence type="ECO:0000256" key="10">
    <source>
        <dbReference type="SAM" id="Phobius"/>
    </source>
</evidence>
<evidence type="ECO:0000313" key="11">
    <source>
        <dbReference type="EMBL" id="OVA14962.1"/>
    </source>
</evidence>
<dbReference type="PROSITE" id="PS00502">
    <property type="entry name" value="POLYGALACTURONASE"/>
    <property type="match status" value="1"/>
</dbReference>
<keyword evidence="10" id="KW-0472">Membrane</keyword>
<keyword evidence="7" id="KW-0961">Cell wall biogenesis/degradation</keyword>
<keyword evidence="4" id="KW-0964">Secreted</keyword>
<evidence type="ECO:0000256" key="9">
    <source>
        <dbReference type="RuleBase" id="RU361169"/>
    </source>
</evidence>
<evidence type="ECO:0000256" key="7">
    <source>
        <dbReference type="ARBA" id="ARBA00023316"/>
    </source>
</evidence>
<sequence>MASGLVSSRSSSTSLQPAILFFIIILFLSMMINADHTNMIINNVADFGAKGDGKTDASRAFLRAWAASCSSMEPSTVYVPRKKYLLSQTIFRGPCKNSKITFRIDGILIAPDFKKMGSSVENWLMFDVVEGVSVIGGFLDGQGSSLYACKAKKQGCLEGPTSLAFYSSKDILVQNLTSLNAKLFHIVVHTCANVVLEGVKIRAPKESPNTDGIHIQNSFNVRVFNTGIKTGDDCISIGPGTQNLWVQRVACGPGHGISIGSLAKDQEEEGVQNVTVKNVVFTGTQNGLRIKSWGRPSNGFVRGVVFRKVVMNNVQNPIVIDQNYCPRNEGCPGQHSGIQISQVTFANIKGTSATQVAMKFDCSKTSPCNGINVEDVKLTYHQHQQPAESFCRNVRGVSRGLVFPPSCL</sequence>
<dbReference type="SMART" id="SM00710">
    <property type="entry name" value="PbH1"/>
    <property type="match status" value="5"/>
</dbReference>
<protein>
    <submittedName>
        <fullName evidence="11">Glycoside hydrolase</fullName>
    </submittedName>
</protein>
<comment type="subcellular location">
    <subcellularLocation>
        <location evidence="1">Secreted</location>
        <location evidence="1">Cell wall</location>
    </subcellularLocation>
</comment>
<dbReference type="STRING" id="56857.A0A200QX07"/>
<reference evidence="11 12" key="1">
    <citation type="journal article" date="2017" name="Mol. Plant">
        <title>The Genome of Medicinal Plant Macleaya cordata Provides New Insights into Benzylisoquinoline Alkaloids Metabolism.</title>
        <authorList>
            <person name="Liu X."/>
            <person name="Liu Y."/>
            <person name="Huang P."/>
            <person name="Ma Y."/>
            <person name="Qing Z."/>
            <person name="Tang Q."/>
            <person name="Cao H."/>
            <person name="Cheng P."/>
            <person name="Zheng Y."/>
            <person name="Yuan Z."/>
            <person name="Zhou Y."/>
            <person name="Liu J."/>
            <person name="Tang Z."/>
            <person name="Zhuo Y."/>
            <person name="Zhang Y."/>
            <person name="Yu L."/>
            <person name="Huang J."/>
            <person name="Yang P."/>
            <person name="Peng Q."/>
            <person name="Zhang J."/>
            <person name="Jiang W."/>
            <person name="Zhang Z."/>
            <person name="Lin K."/>
            <person name="Ro D.K."/>
            <person name="Chen X."/>
            <person name="Xiong X."/>
            <person name="Shang Y."/>
            <person name="Huang S."/>
            <person name="Zeng J."/>
        </authorList>
    </citation>
    <scope>NUCLEOTIDE SEQUENCE [LARGE SCALE GENOMIC DNA]</scope>
    <source>
        <strain evidence="12">cv. BLH2017</strain>
        <tissue evidence="11">Root</tissue>
    </source>
</reference>
<dbReference type="SUPFAM" id="SSF51126">
    <property type="entry name" value="Pectin lyase-like"/>
    <property type="match status" value="1"/>
</dbReference>
<feature type="active site" evidence="8">
    <location>
        <position position="255"/>
    </location>
</feature>
<organism evidence="11 12">
    <name type="scientific">Macleaya cordata</name>
    <name type="common">Five-seeded plume-poppy</name>
    <name type="synonym">Bocconia cordata</name>
    <dbReference type="NCBI Taxonomy" id="56857"/>
    <lineage>
        <taxon>Eukaryota</taxon>
        <taxon>Viridiplantae</taxon>
        <taxon>Streptophyta</taxon>
        <taxon>Embryophyta</taxon>
        <taxon>Tracheophyta</taxon>
        <taxon>Spermatophyta</taxon>
        <taxon>Magnoliopsida</taxon>
        <taxon>Ranunculales</taxon>
        <taxon>Papaveraceae</taxon>
        <taxon>Papaveroideae</taxon>
        <taxon>Macleaya</taxon>
    </lineage>
</organism>
<evidence type="ECO:0000256" key="6">
    <source>
        <dbReference type="ARBA" id="ARBA00023295"/>
    </source>
</evidence>
<dbReference type="Pfam" id="PF00295">
    <property type="entry name" value="Glyco_hydro_28"/>
    <property type="match status" value="1"/>
</dbReference>
<dbReference type="GO" id="GO:0005975">
    <property type="term" value="P:carbohydrate metabolic process"/>
    <property type="evidence" value="ECO:0007669"/>
    <property type="project" value="InterPro"/>
</dbReference>
<evidence type="ECO:0000256" key="8">
    <source>
        <dbReference type="PROSITE-ProRule" id="PRU10052"/>
    </source>
</evidence>
<dbReference type="OrthoDB" id="187139at2759"/>
<dbReference type="EMBL" id="MVGT01000933">
    <property type="protein sequence ID" value="OVA14962.1"/>
    <property type="molecule type" value="Genomic_DNA"/>
</dbReference>
<dbReference type="InParanoid" id="A0A200QX07"/>
<keyword evidence="10" id="KW-0812">Transmembrane</keyword>
<feature type="transmembrane region" description="Helical" evidence="10">
    <location>
        <begin position="15"/>
        <end position="34"/>
    </location>
</feature>
<dbReference type="InterPro" id="IPR012334">
    <property type="entry name" value="Pectin_lyas_fold"/>
</dbReference>
<dbReference type="Gene3D" id="2.160.20.10">
    <property type="entry name" value="Single-stranded right-handed beta-helix, Pectin lyase-like"/>
    <property type="match status" value="1"/>
</dbReference>
<proteinExistence type="inferred from homology"/>
<dbReference type="FunFam" id="2.160.20.10:FF:000004">
    <property type="entry name" value="Pectin lyase-like superfamily protein"/>
    <property type="match status" value="1"/>
</dbReference>
<dbReference type="PANTHER" id="PTHR31375">
    <property type="match status" value="1"/>
</dbReference>
<dbReference type="GO" id="GO:0004650">
    <property type="term" value="F:polygalacturonase activity"/>
    <property type="evidence" value="ECO:0007669"/>
    <property type="project" value="InterPro"/>
</dbReference>
<dbReference type="InterPro" id="IPR011050">
    <property type="entry name" value="Pectin_lyase_fold/virulence"/>
</dbReference>
<dbReference type="GO" id="GO:0071555">
    <property type="term" value="P:cell wall organization"/>
    <property type="evidence" value="ECO:0007669"/>
    <property type="project" value="UniProtKB-KW"/>
</dbReference>
<evidence type="ECO:0000256" key="2">
    <source>
        <dbReference type="ARBA" id="ARBA00008834"/>
    </source>
</evidence>
<keyword evidence="3" id="KW-0134">Cell wall</keyword>
<keyword evidence="10" id="KW-1133">Transmembrane helix</keyword>
<accession>A0A200QX07</accession>
<dbReference type="OMA" id="ATANNNC"/>
<evidence type="ECO:0000256" key="3">
    <source>
        <dbReference type="ARBA" id="ARBA00022512"/>
    </source>
</evidence>
<gene>
    <name evidence="11" type="ORF">BVC80_8959g30</name>
</gene>
<keyword evidence="6 9" id="KW-0326">Glycosidase</keyword>
<dbReference type="InterPro" id="IPR006626">
    <property type="entry name" value="PbH1"/>
</dbReference>
<evidence type="ECO:0000256" key="5">
    <source>
        <dbReference type="ARBA" id="ARBA00022801"/>
    </source>
</evidence>
<evidence type="ECO:0000313" key="12">
    <source>
        <dbReference type="Proteomes" id="UP000195402"/>
    </source>
</evidence>
<dbReference type="AlphaFoldDB" id="A0A200QX07"/>